<dbReference type="SUPFAM" id="SSF52540">
    <property type="entry name" value="P-loop containing nucleoside triphosphate hydrolases"/>
    <property type="match status" value="1"/>
</dbReference>
<dbReference type="HAMAP" id="MF_00109">
    <property type="entry name" value="Shikimate_kinase"/>
    <property type="match status" value="1"/>
</dbReference>
<feature type="binding site" evidence="11">
    <location>
        <position position="140"/>
    </location>
    <ligand>
        <name>substrate</name>
    </ligand>
</feature>
<gene>
    <name evidence="11" type="primary">aroK</name>
    <name evidence="14" type="ORF">C8D92_109133</name>
    <name evidence="13" type="ORF">CF392_13405</name>
</gene>
<keyword evidence="9 11" id="KW-0057">Aromatic amino acid biosynthesis</keyword>
<dbReference type="PANTHER" id="PTHR21087">
    <property type="entry name" value="SHIKIMATE KINASE"/>
    <property type="match status" value="1"/>
</dbReference>
<comment type="similarity">
    <text evidence="2 11">Belongs to the shikimate kinase family.</text>
</comment>
<comment type="cofactor">
    <cofactor evidence="11">
        <name>Mg(2+)</name>
        <dbReference type="ChEBI" id="CHEBI:18420"/>
    </cofactor>
    <text evidence="11">Binds 1 Mg(2+) ion per subunit.</text>
</comment>
<dbReference type="Proteomes" id="UP000245887">
    <property type="component" value="Unassembled WGS sequence"/>
</dbReference>
<dbReference type="GO" id="GO:0009423">
    <property type="term" value="P:chorismate biosynthetic process"/>
    <property type="evidence" value="ECO:0007669"/>
    <property type="project" value="UniProtKB-UniRule"/>
</dbReference>
<dbReference type="InterPro" id="IPR027417">
    <property type="entry name" value="P-loop_NTPase"/>
</dbReference>
<evidence type="ECO:0000256" key="1">
    <source>
        <dbReference type="ARBA" id="ARBA00004842"/>
    </source>
</evidence>
<evidence type="ECO:0000313" key="13">
    <source>
        <dbReference type="EMBL" id="PAV24964.1"/>
    </source>
</evidence>
<proteinExistence type="inferred from homology"/>
<feature type="binding site" evidence="11">
    <location>
        <position position="121"/>
    </location>
    <ligand>
        <name>ATP</name>
        <dbReference type="ChEBI" id="CHEBI:30616"/>
    </ligand>
</feature>
<dbReference type="UniPathway" id="UPA00053">
    <property type="reaction ID" value="UER00088"/>
</dbReference>
<evidence type="ECO:0000313" key="16">
    <source>
        <dbReference type="Proteomes" id="UP000245887"/>
    </source>
</evidence>
<evidence type="ECO:0000256" key="12">
    <source>
        <dbReference type="SAM" id="MobiDB-lite"/>
    </source>
</evidence>
<dbReference type="OrthoDB" id="9800332at2"/>
<dbReference type="InterPro" id="IPR031322">
    <property type="entry name" value="Shikimate/glucono_kinase"/>
</dbReference>
<feature type="binding site" evidence="11">
    <location>
        <position position="37"/>
    </location>
    <ligand>
        <name>substrate</name>
    </ligand>
</feature>
<evidence type="ECO:0000256" key="6">
    <source>
        <dbReference type="ARBA" id="ARBA00022741"/>
    </source>
</evidence>
<keyword evidence="11" id="KW-0479">Metal-binding</keyword>
<evidence type="ECO:0000256" key="10">
    <source>
        <dbReference type="ARBA" id="ARBA00048567"/>
    </source>
</evidence>
<evidence type="ECO:0000256" key="8">
    <source>
        <dbReference type="ARBA" id="ARBA00022840"/>
    </source>
</evidence>
<keyword evidence="4 11" id="KW-0028">Amino-acid biosynthesis</keyword>
<dbReference type="Gene3D" id="3.40.50.300">
    <property type="entry name" value="P-loop containing nucleotide triphosphate hydrolases"/>
    <property type="match status" value="1"/>
</dbReference>
<evidence type="ECO:0000256" key="5">
    <source>
        <dbReference type="ARBA" id="ARBA00022679"/>
    </source>
</evidence>
<feature type="compositionally biased region" description="Basic and acidic residues" evidence="12">
    <location>
        <begin position="167"/>
        <end position="177"/>
    </location>
</feature>
<dbReference type="InterPro" id="IPR000623">
    <property type="entry name" value="Shikimate_kinase/TSH1"/>
</dbReference>
<keyword evidence="6 11" id="KW-0547">Nucleotide-binding</keyword>
<dbReference type="EC" id="2.7.1.71" evidence="3 11"/>
<dbReference type="NCBIfam" id="NF003456">
    <property type="entry name" value="PRK05057.1"/>
    <property type="match status" value="1"/>
</dbReference>
<comment type="catalytic activity">
    <reaction evidence="10 11">
        <text>shikimate + ATP = 3-phosphoshikimate + ADP + H(+)</text>
        <dbReference type="Rhea" id="RHEA:13121"/>
        <dbReference type="ChEBI" id="CHEBI:15378"/>
        <dbReference type="ChEBI" id="CHEBI:30616"/>
        <dbReference type="ChEBI" id="CHEBI:36208"/>
        <dbReference type="ChEBI" id="CHEBI:145989"/>
        <dbReference type="ChEBI" id="CHEBI:456216"/>
        <dbReference type="EC" id="2.7.1.71"/>
    </reaction>
</comment>
<comment type="function">
    <text evidence="11">Catalyzes the specific phosphorylation of the 3-hydroxyl group of shikimic acid using ATP as a cosubstrate.</text>
</comment>
<dbReference type="RefSeq" id="WP_095611963.1">
    <property type="nucleotide sequence ID" value="NZ_NMPM01000087.1"/>
</dbReference>
<dbReference type="GO" id="GO:0005524">
    <property type="term" value="F:ATP binding"/>
    <property type="evidence" value="ECO:0007669"/>
    <property type="project" value="UniProtKB-UniRule"/>
</dbReference>
<keyword evidence="5 11" id="KW-0808">Transferase</keyword>
<dbReference type="EMBL" id="NMPM01000087">
    <property type="protein sequence ID" value="PAV24964.1"/>
    <property type="molecule type" value="Genomic_DNA"/>
</dbReference>
<keyword evidence="15" id="KW-1185">Reference proteome</keyword>
<dbReference type="AlphaFoldDB" id="A0A2A2I114"/>
<protein>
    <recommendedName>
        <fullName evidence="3 11">Shikimate kinase</fullName>
        <shortName evidence="11">SK</shortName>
        <ecNumber evidence="3 11">2.7.1.71</ecNumber>
    </recommendedName>
</protein>
<dbReference type="Pfam" id="PF01202">
    <property type="entry name" value="SKI"/>
    <property type="match status" value="1"/>
</dbReference>
<dbReference type="CDD" id="cd00464">
    <property type="entry name" value="SK"/>
    <property type="match status" value="1"/>
</dbReference>
<evidence type="ECO:0000256" key="9">
    <source>
        <dbReference type="ARBA" id="ARBA00023141"/>
    </source>
</evidence>
<comment type="pathway">
    <text evidence="1 11">Metabolic intermediate biosynthesis; chorismate biosynthesis; chorismate from D-erythrose 4-phosphate and phosphoenolpyruvate: step 5/7.</text>
</comment>
<feature type="binding site" evidence="11">
    <location>
        <position position="83"/>
    </location>
    <ligand>
        <name>substrate</name>
    </ligand>
</feature>
<reference evidence="13 15" key="1">
    <citation type="submission" date="2017-07" db="EMBL/GenBank/DDBJ databases">
        <title>Tamlnaduibacter salinus (Mi-7) genome sequencing.</title>
        <authorList>
            <person name="Verma A."/>
            <person name="Krishnamurthi S."/>
        </authorList>
    </citation>
    <scope>NUCLEOTIDE SEQUENCE [LARGE SCALE GENOMIC DNA]</scope>
    <source>
        <strain evidence="13 15">Mi-7</strain>
    </source>
</reference>
<dbReference type="InterPro" id="IPR023000">
    <property type="entry name" value="Shikimate_kinase_CS"/>
</dbReference>
<comment type="caution">
    <text evidence="13">The sequence shown here is derived from an EMBL/GenBank/DDBJ whole genome shotgun (WGS) entry which is preliminary data.</text>
</comment>
<dbReference type="PROSITE" id="PS01128">
    <property type="entry name" value="SHIKIMATE_KINASE"/>
    <property type="match status" value="1"/>
</dbReference>
<feature type="binding site" evidence="11">
    <location>
        <position position="19"/>
    </location>
    <ligand>
        <name>Mg(2+)</name>
        <dbReference type="ChEBI" id="CHEBI:18420"/>
    </ligand>
</feature>
<keyword evidence="11" id="KW-0963">Cytoplasm</keyword>
<dbReference type="PRINTS" id="PR01100">
    <property type="entry name" value="SHIKIMTKNASE"/>
</dbReference>
<dbReference type="Proteomes" id="UP000218332">
    <property type="component" value="Unassembled WGS sequence"/>
</dbReference>
<dbReference type="PANTHER" id="PTHR21087:SF16">
    <property type="entry name" value="SHIKIMATE KINASE 1, CHLOROPLASTIC"/>
    <property type="match status" value="1"/>
</dbReference>
<evidence type="ECO:0000256" key="2">
    <source>
        <dbReference type="ARBA" id="ARBA00006997"/>
    </source>
</evidence>
<feature type="region of interest" description="Disordered" evidence="12">
    <location>
        <begin position="167"/>
        <end position="190"/>
    </location>
</feature>
<dbReference type="GO" id="GO:0008652">
    <property type="term" value="P:amino acid biosynthetic process"/>
    <property type="evidence" value="ECO:0007669"/>
    <property type="project" value="UniProtKB-KW"/>
</dbReference>
<evidence type="ECO:0000256" key="4">
    <source>
        <dbReference type="ARBA" id="ARBA00022605"/>
    </source>
</evidence>
<reference evidence="14 16" key="2">
    <citation type="submission" date="2018-04" db="EMBL/GenBank/DDBJ databases">
        <title>Genomic Encyclopedia of Type Strains, Phase IV (KMG-IV): sequencing the most valuable type-strain genomes for metagenomic binning, comparative biology and taxonomic classification.</title>
        <authorList>
            <person name="Goeker M."/>
        </authorList>
    </citation>
    <scope>NUCLEOTIDE SEQUENCE [LARGE SCALE GENOMIC DNA]</scope>
    <source>
        <strain evidence="14 16">DSM 28688</strain>
    </source>
</reference>
<comment type="subcellular location">
    <subcellularLocation>
        <location evidence="11">Cytoplasm</location>
    </subcellularLocation>
</comment>
<keyword evidence="8 11" id="KW-0067">ATP-binding</keyword>
<keyword evidence="7 11" id="KW-0418">Kinase</keyword>
<keyword evidence="11" id="KW-0460">Magnesium</keyword>
<evidence type="ECO:0000313" key="15">
    <source>
        <dbReference type="Proteomes" id="UP000218332"/>
    </source>
</evidence>
<evidence type="ECO:0000256" key="7">
    <source>
        <dbReference type="ARBA" id="ARBA00022777"/>
    </source>
</evidence>
<dbReference type="GO" id="GO:0004765">
    <property type="term" value="F:shikimate kinase activity"/>
    <property type="evidence" value="ECO:0007669"/>
    <property type="project" value="UniProtKB-UniRule"/>
</dbReference>
<evidence type="ECO:0000256" key="11">
    <source>
        <dbReference type="HAMAP-Rule" id="MF_00109"/>
    </source>
</evidence>
<organism evidence="13 15">
    <name type="scientific">Tamilnaduibacter salinus</name>
    <dbReference type="NCBI Taxonomy" id="1484056"/>
    <lineage>
        <taxon>Bacteria</taxon>
        <taxon>Pseudomonadati</taxon>
        <taxon>Pseudomonadota</taxon>
        <taxon>Gammaproteobacteria</taxon>
        <taxon>Pseudomonadales</taxon>
        <taxon>Marinobacteraceae</taxon>
        <taxon>Tamilnaduibacter</taxon>
    </lineage>
</organism>
<feature type="binding site" evidence="11">
    <location>
        <position position="157"/>
    </location>
    <ligand>
        <name>ATP</name>
        <dbReference type="ChEBI" id="CHEBI:30616"/>
    </ligand>
</feature>
<dbReference type="GO" id="GO:0009073">
    <property type="term" value="P:aromatic amino acid family biosynthetic process"/>
    <property type="evidence" value="ECO:0007669"/>
    <property type="project" value="UniProtKB-KW"/>
</dbReference>
<sequence>MSSLPERLVLVGPMGAGKSTIGRLLARELGYDFVDTDRLIEERCGANIPWIFDVEGEAGFRARETAMLEEMAGRSRLVLATGGGAVLNPDNRPLMRQGAWVIYLKTSVDQQYARTRRDRNRPLLQKDNPRAILETLFRERDPVYDEVSDMTVLTDHRSPRSVVRELRDALGGAHEESGVGPLGPRKRADS</sequence>
<name>A0A2A2I114_9GAMM</name>
<evidence type="ECO:0000313" key="14">
    <source>
        <dbReference type="EMBL" id="PVY70380.1"/>
    </source>
</evidence>
<dbReference type="EMBL" id="QEKQ01000009">
    <property type="protein sequence ID" value="PVY70380.1"/>
    <property type="molecule type" value="Genomic_DNA"/>
</dbReference>
<feature type="binding site" evidence="11">
    <location>
        <begin position="15"/>
        <end position="20"/>
    </location>
    <ligand>
        <name>ATP</name>
        <dbReference type="ChEBI" id="CHEBI:30616"/>
    </ligand>
</feature>
<dbReference type="GO" id="GO:0005829">
    <property type="term" value="C:cytosol"/>
    <property type="evidence" value="ECO:0007669"/>
    <property type="project" value="TreeGrafter"/>
</dbReference>
<accession>A0A2A2I114</accession>
<comment type="subunit">
    <text evidence="11">Monomer.</text>
</comment>
<feature type="binding site" evidence="11">
    <location>
        <position position="61"/>
    </location>
    <ligand>
        <name>substrate</name>
    </ligand>
</feature>
<dbReference type="GO" id="GO:0000287">
    <property type="term" value="F:magnesium ion binding"/>
    <property type="evidence" value="ECO:0007669"/>
    <property type="project" value="UniProtKB-UniRule"/>
</dbReference>
<evidence type="ECO:0000256" key="3">
    <source>
        <dbReference type="ARBA" id="ARBA00012154"/>
    </source>
</evidence>